<protein>
    <submittedName>
        <fullName evidence="1">Uncharacterized protein</fullName>
    </submittedName>
</protein>
<accession>A0A0A9FKW7</accession>
<proteinExistence type="predicted"/>
<reference evidence="1" key="2">
    <citation type="journal article" date="2015" name="Data Brief">
        <title>Shoot transcriptome of the giant reed, Arundo donax.</title>
        <authorList>
            <person name="Barrero R.A."/>
            <person name="Guerrero F.D."/>
            <person name="Moolhuijzen P."/>
            <person name="Goolsby J.A."/>
            <person name="Tidwell J."/>
            <person name="Bellgard S.E."/>
            <person name="Bellgard M.I."/>
        </authorList>
    </citation>
    <scope>NUCLEOTIDE SEQUENCE</scope>
    <source>
        <tissue evidence="1">Shoot tissue taken approximately 20 cm above the soil surface</tissue>
    </source>
</reference>
<evidence type="ECO:0000313" key="1">
    <source>
        <dbReference type="EMBL" id="JAE13620.1"/>
    </source>
</evidence>
<dbReference type="EMBL" id="GBRH01184276">
    <property type="protein sequence ID" value="JAE13620.1"/>
    <property type="molecule type" value="Transcribed_RNA"/>
</dbReference>
<reference evidence="1" key="1">
    <citation type="submission" date="2014-09" db="EMBL/GenBank/DDBJ databases">
        <authorList>
            <person name="Magalhaes I.L.F."/>
            <person name="Oliveira U."/>
            <person name="Santos F.R."/>
            <person name="Vidigal T.H.D.A."/>
            <person name="Brescovit A.D."/>
            <person name="Santos A.J."/>
        </authorList>
    </citation>
    <scope>NUCLEOTIDE SEQUENCE</scope>
    <source>
        <tissue evidence="1">Shoot tissue taken approximately 20 cm above the soil surface</tissue>
    </source>
</reference>
<name>A0A0A9FKW7_ARUDO</name>
<dbReference type="AlphaFoldDB" id="A0A0A9FKW7"/>
<organism evidence="1">
    <name type="scientific">Arundo donax</name>
    <name type="common">Giant reed</name>
    <name type="synonym">Donax arundinaceus</name>
    <dbReference type="NCBI Taxonomy" id="35708"/>
    <lineage>
        <taxon>Eukaryota</taxon>
        <taxon>Viridiplantae</taxon>
        <taxon>Streptophyta</taxon>
        <taxon>Embryophyta</taxon>
        <taxon>Tracheophyta</taxon>
        <taxon>Spermatophyta</taxon>
        <taxon>Magnoliopsida</taxon>
        <taxon>Liliopsida</taxon>
        <taxon>Poales</taxon>
        <taxon>Poaceae</taxon>
        <taxon>PACMAD clade</taxon>
        <taxon>Arundinoideae</taxon>
        <taxon>Arundineae</taxon>
        <taxon>Arundo</taxon>
    </lineage>
</organism>
<sequence length="43" mass="5059">MGFRQDWACFFHCSMERPISAWIIGVHHCLATTHPWDISFILP</sequence>